<protein>
    <submittedName>
        <fullName evidence="1">Uncharacterized protein</fullName>
    </submittedName>
</protein>
<evidence type="ECO:0000313" key="1">
    <source>
        <dbReference type="EMBL" id="KAG5373629.1"/>
    </source>
</evidence>
<organism evidence="1 2">
    <name type="scientific">Brassica rapa subsp. trilocularis</name>
    <dbReference type="NCBI Taxonomy" id="1813537"/>
    <lineage>
        <taxon>Eukaryota</taxon>
        <taxon>Viridiplantae</taxon>
        <taxon>Streptophyta</taxon>
        <taxon>Embryophyta</taxon>
        <taxon>Tracheophyta</taxon>
        <taxon>Spermatophyta</taxon>
        <taxon>Magnoliopsida</taxon>
        <taxon>eudicotyledons</taxon>
        <taxon>Gunneridae</taxon>
        <taxon>Pentapetalae</taxon>
        <taxon>rosids</taxon>
        <taxon>malvids</taxon>
        <taxon>Brassicales</taxon>
        <taxon>Brassicaceae</taxon>
        <taxon>Brassiceae</taxon>
        <taxon>Brassica</taxon>
    </lineage>
</organism>
<gene>
    <name evidence="1" type="primary">SC322g500010.1_BraROA</name>
    <name evidence="1" type="ORF">IGI04_043050</name>
</gene>
<sequence length="257" mass="29938">MDSNYLNMEMKHRSSTTMELEEERDGDWSRWAKRALESCGLWCGHVKRKPLVEMATEEGQTRNLKSEDEADQETTLESGIEEAYEERSKLVKVSGDKRVIRGLRQGKDELYQLVGRLREGWMELDVLRPSTAYLRVIKKRRILLIRVKYMRRGAKGVKALEEMKYGRRDEFGLSDPYKAVQAVPSVHRTSTKLTKVKISYQGNLVKRRISFGVDKTAEEEGMRRGLTVWHGLESKQHLWEDARCLTHLEKLIGRIQI</sequence>
<comment type="caution">
    <text evidence="1">The sequence shown here is derived from an EMBL/GenBank/DDBJ whole genome shotgun (WGS) entry which is preliminary data.</text>
</comment>
<evidence type="ECO:0000313" key="2">
    <source>
        <dbReference type="Proteomes" id="UP000823674"/>
    </source>
</evidence>
<accession>A0ABQ7KH05</accession>
<proteinExistence type="predicted"/>
<name>A0ABQ7KH05_BRACM</name>
<keyword evidence="2" id="KW-1185">Reference proteome</keyword>
<dbReference type="Proteomes" id="UP000823674">
    <property type="component" value="Unassembled WGS sequence"/>
</dbReference>
<dbReference type="EMBL" id="JADBGQ010000167">
    <property type="protein sequence ID" value="KAG5373629.1"/>
    <property type="molecule type" value="Genomic_DNA"/>
</dbReference>
<reference evidence="1 2" key="1">
    <citation type="submission" date="2021-03" db="EMBL/GenBank/DDBJ databases">
        <authorList>
            <person name="King G.J."/>
            <person name="Bancroft I."/>
            <person name="Baten A."/>
            <person name="Bloomfield J."/>
            <person name="Borpatragohain P."/>
            <person name="He Z."/>
            <person name="Irish N."/>
            <person name="Irwin J."/>
            <person name="Liu K."/>
            <person name="Mauleon R.P."/>
            <person name="Moore J."/>
            <person name="Morris R."/>
            <person name="Ostergaard L."/>
            <person name="Wang B."/>
            <person name="Wells R."/>
        </authorList>
    </citation>
    <scope>NUCLEOTIDE SEQUENCE [LARGE SCALE GENOMIC DNA]</scope>
    <source>
        <strain evidence="1">R-o-18</strain>
        <tissue evidence="1">Leaf</tissue>
    </source>
</reference>